<proteinExistence type="predicted"/>
<dbReference type="SUPFAM" id="SSF52833">
    <property type="entry name" value="Thioredoxin-like"/>
    <property type="match status" value="1"/>
</dbReference>
<dbReference type="PROSITE" id="PS51352">
    <property type="entry name" value="THIOREDOXIN_2"/>
    <property type="match status" value="1"/>
</dbReference>
<comment type="caution">
    <text evidence="2">The sequence shown here is derived from an EMBL/GenBank/DDBJ whole genome shotgun (WGS) entry which is preliminary data.</text>
</comment>
<accession>A0A4R3TQ06</accession>
<dbReference type="InterPro" id="IPR036249">
    <property type="entry name" value="Thioredoxin-like_sf"/>
</dbReference>
<dbReference type="Pfam" id="PF00085">
    <property type="entry name" value="Thioredoxin"/>
    <property type="match status" value="1"/>
</dbReference>
<protein>
    <submittedName>
        <fullName evidence="2">Thioredoxin</fullName>
    </submittedName>
</protein>
<reference evidence="2 3" key="1">
    <citation type="submission" date="2019-03" db="EMBL/GenBank/DDBJ databases">
        <title>Genomic Encyclopedia of Type Strains, Phase IV (KMG-IV): sequencing the most valuable type-strain genomes for metagenomic binning, comparative biology and taxonomic classification.</title>
        <authorList>
            <person name="Goeker M."/>
        </authorList>
    </citation>
    <scope>NUCLEOTIDE SEQUENCE [LARGE SCALE GENOMIC DNA]</scope>
    <source>
        <strain evidence="2 3">DSM 29481</strain>
    </source>
</reference>
<dbReference type="Gene3D" id="3.40.30.10">
    <property type="entry name" value="Glutaredoxin"/>
    <property type="match status" value="1"/>
</dbReference>
<organism evidence="2 3">
    <name type="scientific">Longicatena caecimuris</name>
    <dbReference type="NCBI Taxonomy" id="1796635"/>
    <lineage>
        <taxon>Bacteria</taxon>
        <taxon>Bacillati</taxon>
        <taxon>Bacillota</taxon>
        <taxon>Erysipelotrichia</taxon>
        <taxon>Erysipelotrichales</taxon>
        <taxon>Erysipelotrichaceae</taxon>
        <taxon>Longicatena</taxon>
    </lineage>
</organism>
<dbReference type="RefSeq" id="WP_008688603.1">
    <property type="nucleotide sequence ID" value="NZ_AP024510.1"/>
</dbReference>
<evidence type="ECO:0000313" key="3">
    <source>
        <dbReference type="Proteomes" id="UP000295773"/>
    </source>
</evidence>
<dbReference type="EMBL" id="SMBP01000001">
    <property type="protein sequence ID" value="TCU63582.1"/>
    <property type="molecule type" value="Genomic_DNA"/>
</dbReference>
<keyword evidence="3" id="KW-1185">Reference proteome</keyword>
<dbReference type="AlphaFoldDB" id="A0A4R3TQ06"/>
<dbReference type="InterPro" id="IPR050620">
    <property type="entry name" value="Thioredoxin_H-type-like"/>
</dbReference>
<dbReference type="PANTHER" id="PTHR10438">
    <property type="entry name" value="THIOREDOXIN"/>
    <property type="match status" value="1"/>
</dbReference>
<evidence type="ECO:0000313" key="2">
    <source>
        <dbReference type="EMBL" id="TCU63582.1"/>
    </source>
</evidence>
<dbReference type="InterPro" id="IPR013766">
    <property type="entry name" value="Thioredoxin_domain"/>
</dbReference>
<name>A0A4R3TQ06_9FIRM</name>
<sequence length="112" mass="13183">MKEYMNVINNAEAFYKACASEGKNVFVFSANWCPDCRFLEGFFEDVVKEYTAKGFTFYYVDRDQCMDVCVDLMIMGIPSFVIYLNGKESNRFVSKQRKTREEIEQFLNQVNQ</sequence>
<dbReference type="PANTHER" id="PTHR10438:SF468">
    <property type="entry name" value="THIOREDOXIN-1-RELATED"/>
    <property type="match status" value="1"/>
</dbReference>
<gene>
    <name evidence="2" type="ORF">EDD61_101236</name>
</gene>
<dbReference type="GeneID" id="73795562"/>
<dbReference type="CDD" id="cd02947">
    <property type="entry name" value="TRX_family"/>
    <property type="match status" value="1"/>
</dbReference>
<dbReference type="Proteomes" id="UP000295773">
    <property type="component" value="Unassembled WGS sequence"/>
</dbReference>
<feature type="domain" description="Thioredoxin" evidence="1">
    <location>
        <begin position="1"/>
        <end position="112"/>
    </location>
</feature>
<evidence type="ECO:0000259" key="1">
    <source>
        <dbReference type="PROSITE" id="PS51352"/>
    </source>
</evidence>